<dbReference type="Proteomes" id="UP000638849">
    <property type="component" value="Unassembled WGS sequence"/>
</dbReference>
<dbReference type="EMBL" id="JAEEAQ010000288">
    <property type="protein sequence ID" value="MBI0316396.1"/>
    <property type="molecule type" value="Genomic_DNA"/>
</dbReference>
<evidence type="ECO:0000313" key="8">
    <source>
        <dbReference type="Proteomes" id="UP000638849"/>
    </source>
</evidence>
<keyword evidence="5 6" id="KW-0472">Membrane</keyword>
<accession>A0ABS0RHY5</accession>
<feature type="transmembrane region" description="Helical" evidence="6">
    <location>
        <begin position="124"/>
        <end position="144"/>
    </location>
</feature>
<gene>
    <name evidence="7" type="ORF">JBF12_26100</name>
</gene>
<evidence type="ECO:0000256" key="1">
    <source>
        <dbReference type="ARBA" id="ARBA00004651"/>
    </source>
</evidence>
<keyword evidence="8" id="KW-1185">Reference proteome</keyword>
<reference evidence="7 8" key="1">
    <citation type="submission" date="2020-12" db="EMBL/GenBank/DDBJ databases">
        <authorList>
            <person name="Kusuma A.B."/>
            <person name="Nouioui I."/>
            <person name="Goodfellow M."/>
        </authorList>
    </citation>
    <scope>NUCLEOTIDE SEQUENCE [LARGE SCALE GENOMIC DNA]</scope>
    <source>
        <strain evidence="7 8">DSM 41764</strain>
    </source>
</reference>
<evidence type="ECO:0000256" key="2">
    <source>
        <dbReference type="ARBA" id="ARBA00022475"/>
    </source>
</evidence>
<dbReference type="InterPro" id="IPR010343">
    <property type="entry name" value="ArAE_1"/>
</dbReference>
<organism evidence="7 8">
    <name type="scientific">Streptomyces javensis</name>
    <dbReference type="NCBI Taxonomy" id="114698"/>
    <lineage>
        <taxon>Bacteria</taxon>
        <taxon>Bacillati</taxon>
        <taxon>Actinomycetota</taxon>
        <taxon>Actinomycetes</taxon>
        <taxon>Kitasatosporales</taxon>
        <taxon>Streptomycetaceae</taxon>
        <taxon>Streptomyces</taxon>
        <taxon>Streptomyces violaceusniger group</taxon>
    </lineage>
</organism>
<keyword evidence="2" id="KW-1003">Cell membrane</keyword>
<sequence length="367" mass="40441">MIGKSTLAAALSWYVAHDLMAAASPAFAPFSAVLMIQVTVYQSLLQSLRYVGAVCAGVLVQAALGFLAGPDLVTFVLVVLIAMVIGRWRRLGEQGHQVVTAALFAFSTYVASSGDSQRLEQLGQIILLVAIGCAIGVLVNLTLFPPMRYRGAEEGIRNLAHALCDLIGDVYPALREGELEEERTRRWRARAAQTTSIVGQARSALDTAVEAKYYNPWRLLPSHRNRDFSGYRQVLEALERVTYQVASMTRTLDQWPGDETGADRDSFLHDYADLLEALGEITRQLSRIDERHLTEQSAELCRAAEAAQHKRTSLVENAQRTDLALSDPSRPYGILLAEALRLMEEAQHTCDVVQHTVDHAGDTHRTG</sequence>
<dbReference type="Pfam" id="PF06081">
    <property type="entry name" value="ArAE_1"/>
    <property type="match status" value="1"/>
</dbReference>
<feature type="transmembrane region" description="Helical" evidence="6">
    <location>
        <begin position="20"/>
        <end position="41"/>
    </location>
</feature>
<proteinExistence type="predicted"/>
<keyword evidence="3 6" id="KW-0812">Transmembrane</keyword>
<evidence type="ECO:0000256" key="5">
    <source>
        <dbReference type="ARBA" id="ARBA00023136"/>
    </source>
</evidence>
<evidence type="ECO:0000256" key="6">
    <source>
        <dbReference type="SAM" id="Phobius"/>
    </source>
</evidence>
<evidence type="ECO:0000313" key="7">
    <source>
        <dbReference type="EMBL" id="MBI0316396.1"/>
    </source>
</evidence>
<evidence type="ECO:0008006" key="9">
    <source>
        <dbReference type="Google" id="ProtNLM"/>
    </source>
</evidence>
<keyword evidence="4 6" id="KW-1133">Transmembrane helix</keyword>
<name>A0ABS0RHY5_9ACTN</name>
<comment type="caution">
    <text evidence="7">The sequence shown here is derived from an EMBL/GenBank/DDBJ whole genome shotgun (WGS) entry which is preliminary data.</text>
</comment>
<comment type="subcellular location">
    <subcellularLocation>
        <location evidence="1">Cell membrane</location>
        <topology evidence="1">Multi-pass membrane protein</topology>
    </subcellularLocation>
</comment>
<protein>
    <recommendedName>
        <fullName evidence="9">FUSC family protein</fullName>
    </recommendedName>
</protein>
<evidence type="ECO:0000256" key="3">
    <source>
        <dbReference type="ARBA" id="ARBA00022692"/>
    </source>
</evidence>
<evidence type="ECO:0000256" key="4">
    <source>
        <dbReference type="ARBA" id="ARBA00022989"/>
    </source>
</evidence>